<dbReference type="GO" id="GO:0016020">
    <property type="term" value="C:membrane"/>
    <property type="evidence" value="ECO:0007669"/>
    <property type="project" value="UniProtKB-SubCell"/>
</dbReference>
<feature type="compositionally biased region" description="Polar residues" evidence="6">
    <location>
        <begin position="109"/>
        <end position="122"/>
    </location>
</feature>
<dbReference type="PROSITE" id="PS01309">
    <property type="entry name" value="UPF0057"/>
    <property type="match status" value="1"/>
</dbReference>
<reference evidence="9" key="1">
    <citation type="submission" date="2020-01" db="EMBL/GenBank/DDBJ databases">
        <authorList>
            <consortium name="DOE Joint Genome Institute"/>
            <person name="Haridas S."/>
            <person name="Albert R."/>
            <person name="Binder M."/>
            <person name="Bloem J."/>
            <person name="Labutti K."/>
            <person name="Salamov A."/>
            <person name="Andreopoulos B."/>
            <person name="Baker S.E."/>
            <person name="Barry K."/>
            <person name="Bills G."/>
            <person name="Bluhm B.H."/>
            <person name="Cannon C."/>
            <person name="Castanera R."/>
            <person name="Culley D.E."/>
            <person name="Daum C."/>
            <person name="Ezra D."/>
            <person name="Gonzalez J.B."/>
            <person name="Henrissat B."/>
            <person name="Kuo A."/>
            <person name="Liang C."/>
            <person name="Lipzen A."/>
            <person name="Lutzoni F."/>
            <person name="Magnuson J."/>
            <person name="Mondo S."/>
            <person name="Nolan M."/>
            <person name="Ohm R."/>
            <person name="Pangilinan J."/>
            <person name="Park H.-J."/>
            <person name="Ramirez L."/>
            <person name="Alfaro M."/>
            <person name="Sun H."/>
            <person name="Tritt A."/>
            <person name="Yoshinaga Y."/>
            <person name="Zwiers L.-H."/>
            <person name="Turgeon B.G."/>
            <person name="Goodwin S.B."/>
            <person name="Spatafora J.W."/>
            <person name="Crous P.W."/>
            <person name="Grigoriev I.V."/>
        </authorList>
    </citation>
    <scope>NUCLEOTIDE SEQUENCE</scope>
    <source>
        <strain evidence="9">CBS 342.82</strain>
    </source>
</reference>
<dbReference type="OrthoDB" id="2802411at2759"/>
<organism evidence="9">
    <name type="scientific">Dissoconium aciculare CBS 342.82</name>
    <dbReference type="NCBI Taxonomy" id="1314786"/>
    <lineage>
        <taxon>Eukaryota</taxon>
        <taxon>Fungi</taxon>
        <taxon>Dikarya</taxon>
        <taxon>Ascomycota</taxon>
        <taxon>Pezizomycotina</taxon>
        <taxon>Dothideomycetes</taxon>
        <taxon>Dothideomycetidae</taxon>
        <taxon>Mycosphaerellales</taxon>
        <taxon>Dissoconiaceae</taxon>
        <taxon>Dissoconium</taxon>
    </lineage>
</organism>
<keyword evidence="5 7" id="KW-0472">Membrane</keyword>
<keyword evidence="3 7" id="KW-0812">Transmembrane</keyword>
<evidence type="ECO:0000256" key="2">
    <source>
        <dbReference type="ARBA" id="ARBA00009530"/>
    </source>
</evidence>
<feature type="transmembrane region" description="Helical" evidence="7">
    <location>
        <begin position="6"/>
        <end position="22"/>
    </location>
</feature>
<reference evidence="9" key="3">
    <citation type="submission" date="2025-08" db="UniProtKB">
        <authorList>
            <consortium name="RefSeq"/>
        </authorList>
    </citation>
    <scope>IDENTIFICATION</scope>
    <source>
        <strain evidence="9">CBS 342.82</strain>
    </source>
</reference>
<proteinExistence type="inferred from homology"/>
<evidence type="ECO:0000256" key="5">
    <source>
        <dbReference type="ARBA" id="ARBA00023136"/>
    </source>
</evidence>
<feature type="region of interest" description="Disordered" evidence="6">
    <location>
        <begin position="81"/>
        <end position="164"/>
    </location>
</feature>
<evidence type="ECO:0000256" key="6">
    <source>
        <dbReference type="SAM" id="MobiDB-lite"/>
    </source>
</evidence>
<evidence type="ECO:0000256" key="7">
    <source>
        <dbReference type="SAM" id="Phobius"/>
    </source>
</evidence>
<dbReference type="InterPro" id="IPR000612">
    <property type="entry name" value="PMP3"/>
</dbReference>
<evidence type="ECO:0000256" key="3">
    <source>
        <dbReference type="ARBA" id="ARBA00022692"/>
    </source>
</evidence>
<evidence type="ECO:0000313" key="8">
    <source>
        <dbReference type="Proteomes" id="UP000504637"/>
    </source>
</evidence>
<keyword evidence="4 7" id="KW-1133">Transmembrane helix</keyword>
<feature type="compositionally biased region" description="Low complexity" evidence="6">
    <location>
        <begin position="126"/>
        <end position="145"/>
    </location>
</feature>
<comment type="subcellular location">
    <subcellularLocation>
        <location evidence="1">Membrane</location>
    </subcellularLocation>
</comment>
<dbReference type="GeneID" id="54364631"/>
<gene>
    <name evidence="9" type="ORF">K489DRAFT_395151</name>
</gene>
<evidence type="ECO:0000313" key="9">
    <source>
        <dbReference type="RefSeq" id="XP_033458439.1"/>
    </source>
</evidence>
<keyword evidence="8" id="KW-1185">Reference proteome</keyword>
<dbReference type="AlphaFoldDB" id="A0A6J3M0G6"/>
<evidence type="ECO:0000256" key="1">
    <source>
        <dbReference type="ARBA" id="ARBA00004370"/>
    </source>
</evidence>
<evidence type="ECO:0000256" key="4">
    <source>
        <dbReference type="ARBA" id="ARBA00022989"/>
    </source>
</evidence>
<reference evidence="9" key="2">
    <citation type="submission" date="2020-04" db="EMBL/GenBank/DDBJ databases">
        <authorList>
            <consortium name="NCBI Genome Project"/>
        </authorList>
    </citation>
    <scope>NUCLEOTIDE SEQUENCE</scope>
    <source>
        <strain evidence="9">CBS 342.82</strain>
    </source>
</reference>
<accession>A0A6J3M0G6</accession>
<sequence>MCGSDICLGIIAIFFPPIAVWVKRGLCSADSFINIALCMLGFLPGLFHAWYIIAATPSPTYDELAQNDPERGQVTYYYVSSQPQPRQQVGRGGAPIKPVGAAPARSYGTVPNQQFPPQQSHVQPHPAQYQAPASSSAAAGPSDDAAPPPSYAQVVEGDHKVQKK</sequence>
<dbReference type="RefSeq" id="XP_033458439.1">
    <property type="nucleotide sequence ID" value="XM_033606831.1"/>
</dbReference>
<dbReference type="Pfam" id="PF01679">
    <property type="entry name" value="Pmp3"/>
    <property type="match status" value="1"/>
</dbReference>
<dbReference type="PANTHER" id="PTHR21659:SF57">
    <property type="entry name" value="PLASMA MEMBRANE PROTEOLIPID 31"/>
    <property type="match status" value="1"/>
</dbReference>
<dbReference type="PANTHER" id="PTHR21659">
    <property type="entry name" value="HYDROPHOBIC PROTEIN RCI2 LOW TEMPERATURE AND SALT RESPONSIVE PROTEIN LTI6 -RELATED"/>
    <property type="match status" value="1"/>
</dbReference>
<name>A0A6J3M0G6_9PEZI</name>
<comment type="similarity">
    <text evidence="2">Belongs to the UPF0057 (PMP3) family.</text>
</comment>
<dbReference type="Proteomes" id="UP000504637">
    <property type="component" value="Unplaced"/>
</dbReference>
<feature type="transmembrane region" description="Helical" evidence="7">
    <location>
        <begin position="34"/>
        <end position="53"/>
    </location>
</feature>
<protein>
    <submittedName>
        <fullName evidence="9">UPF0057-domain-containing protein</fullName>
    </submittedName>
</protein>